<dbReference type="PANTHER" id="PTHR46586">
    <property type="entry name" value="ANKYRIN REPEAT-CONTAINING PROTEIN"/>
    <property type="match status" value="1"/>
</dbReference>
<dbReference type="SUPFAM" id="SSF48403">
    <property type="entry name" value="Ankyrin repeat"/>
    <property type="match status" value="1"/>
</dbReference>
<gene>
    <name evidence="2" type="ORF">BDK51DRAFT_39586</name>
</gene>
<reference evidence="3" key="1">
    <citation type="journal article" date="2018" name="Nat. Microbiol.">
        <title>Leveraging single-cell genomics to expand the fungal tree of life.</title>
        <authorList>
            <person name="Ahrendt S.R."/>
            <person name="Quandt C.A."/>
            <person name="Ciobanu D."/>
            <person name="Clum A."/>
            <person name="Salamov A."/>
            <person name="Andreopoulos B."/>
            <person name="Cheng J.F."/>
            <person name="Woyke T."/>
            <person name="Pelin A."/>
            <person name="Henrissat B."/>
            <person name="Reynolds N.K."/>
            <person name="Benny G.L."/>
            <person name="Smith M.E."/>
            <person name="James T.Y."/>
            <person name="Grigoriev I.V."/>
        </authorList>
    </citation>
    <scope>NUCLEOTIDE SEQUENCE [LARGE SCALE GENOMIC DNA]</scope>
</reference>
<dbReference type="OrthoDB" id="194358at2759"/>
<dbReference type="PANTHER" id="PTHR46586:SF3">
    <property type="entry name" value="ANKYRIN REPEAT-CONTAINING PROTEIN"/>
    <property type="match status" value="1"/>
</dbReference>
<protein>
    <recommendedName>
        <fullName evidence="4">Ankyrin repeat-containing domain protein</fullName>
    </recommendedName>
</protein>
<evidence type="ECO:0000313" key="2">
    <source>
        <dbReference type="EMBL" id="RKO83243.1"/>
    </source>
</evidence>
<dbReference type="Gene3D" id="1.25.40.20">
    <property type="entry name" value="Ankyrin repeat-containing domain"/>
    <property type="match status" value="1"/>
</dbReference>
<name>A0A4P9VX21_9FUNG</name>
<dbReference type="AlphaFoldDB" id="A0A4P9VX21"/>
<dbReference type="InterPro" id="IPR052050">
    <property type="entry name" value="SecEffector_AnkRepeat"/>
</dbReference>
<dbReference type="EMBL" id="ML001471">
    <property type="protein sequence ID" value="RKO83243.1"/>
    <property type="molecule type" value="Genomic_DNA"/>
</dbReference>
<evidence type="ECO:0008006" key="4">
    <source>
        <dbReference type="Google" id="ProtNLM"/>
    </source>
</evidence>
<keyword evidence="3" id="KW-1185">Reference proteome</keyword>
<evidence type="ECO:0000313" key="3">
    <source>
        <dbReference type="Proteomes" id="UP000269721"/>
    </source>
</evidence>
<feature type="compositionally biased region" description="Polar residues" evidence="1">
    <location>
        <begin position="313"/>
        <end position="325"/>
    </location>
</feature>
<dbReference type="InterPro" id="IPR036770">
    <property type="entry name" value="Ankyrin_rpt-contain_sf"/>
</dbReference>
<feature type="region of interest" description="Disordered" evidence="1">
    <location>
        <begin position="307"/>
        <end position="338"/>
    </location>
</feature>
<sequence>MFSFLFAARRRRHRRDRPWSSPCDPTTPYLCNELIDQILELCPVDVAVALRRKAVLRTYILNGKLRRPIQRALKRLDVEALKFFAGGALAVVIGDPMVCACTQKWREMVACLIEIGPDGVGDDAAKQGDLSFVKFLQNIAPLHVFTTSAMDWAAQQMFARTFLTAITSKTRSEHTKTVTSVTYKIVRFLHESRTEGCTRKAMDRAARVGRLDIVRFLHQHRSEGFTVDAMDDAAGAGRLHVVRFFMNTVQRAARDGQWMARCAPGDLISSGFFMSTVLRAARNRQWKMRRAPGGLISSVSFISTVPTDVPPSRWSSPSGNGQSISPEPLTPRGQADAT</sequence>
<dbReference type="Proteomes" id="UP000269721">
    <property type="component" value="Unassembled WGS sequence"/>
</dbReference>
<organism evidence="2 3">
    <name type="scientific">Blyttiomyces helicus</name>
    <dbReference type="NCBI Taxonomy" id="388810"/>
    <lineage>
        <taxon>Eukaryota</taxon>
        <taxon>Fungi</taxon>
        <taxon>Fungi incertae sedis</taxon>
        <taxon>Chytridiomycota</taxon>
        <taxon>Chytridiomycota incertae sedis</taxon>
        <taxon>Chytridiomycetes</taxon>
        <taxon>Chytridiomycetes incertae sedis</taxon>
        <taxon>Blyttiomyces</taxon>
    </lineage>
</organism>
<evidence type="ECO:0000256" key="1">
    <source>
        <dbReference type="SAM" id="MobiDB-lite"/>
    </source>
</evidence>
<accession>A0A4P9VX21</accession>
<proteinExistence type="predicted"/>